<keyword evidence="4 7" id="KW-0554">One-carbon metabolism</keyword>
<dbReference type="GO" id="GO:0046452">
    <property type="term" value="P:dihydrofolate metabolic process"/>
    <property type="evidence" value="ECO:0007669"/>
    <property type="project" value="TreeGrafter"/>
</dbReference>
<dbReference type="GO" id="GO:0046655">
    <property type="term" value="P:folic acid metabolic process"/>
    <property type="evidence" value="ECO:0007669"/>
    <property type="project" value="TreeGrafter"/>
</dbReference>
<dbReference type="GO" id="GO:0046654">
    <property type="term" value="P:tetrahydrofolate biosynthetic process"/>
    <property type="evidence" value="ECO:0007669"/>
    <property type="project" value="UniProtKB-UniPathway"/>
</dbReference>
<sequence length="166" mass="17734">MNTSVPSGRATVTLLAAVARNGVIGVDGGLPWRLPGDLPRVKALTTGHVLVMGRKTFDSIGRALPGRTTVVVTRQAGWSAADVQVASSVAAALELAAAVDDHIFVFGGAEIYAQTLARADRLELTEVHAEPAGDTYFPAVDWSEWVEVARERKDGFDFVTYERAAR</sequence>
<dbReference type="EC" id="1.5.1.3" evidence="3 7"/>
<dbReference type="PROSITE" id="PS51330">
    <property type="entry name" value="DHFR_2"/>
    <property type="match status" value="1"/>
</dbReference>
<evidence type="ECO:0000259" key="9">
    <source>
        <dbReference type="PROSITE" id="PS51330"/>
    </source>
</evidence>
<dbReference type="GO" id="GO:0050661">
    <property type="term" value="F:NADP binding"/>
    <property type="evidence" value="ECO:0007669"/>
    <property type="project" value="InterPro"/>
</dbReference>
<comment type="caution">
    <text evidence="10">The sequence shown here is derived from an EMBL/GenBank/DDBJ whole genome shotgun (WGS) entry which is preliminary data.</text>
</comment>
<evidence type="ECO:0000256" key="6">
    <source>
        <dbReference type="ARBA" id="ARBA00023002"/>
    </source>
</evidence>
<dbReference type="Proteomes" id="UP000460435">
    <property type="component" value="Unassembled WGS sequence"/>
</dbReference>
<dbReference type="InterPro" id="IPR001796">
    <property type="entry name" value="DHFR_dom"/>
</dbReference>
<comment type="similarity">
    <text evidence="2 7 8">Belongs to the dihydrofolate reductase family.</text>
</comment>
<evidence type="ECO:0000313" key="11">
    <source>
        <dbReference type="Proteomes" id="UP000460435"/>
    </source>
</evidence>
<name>A0A7K3MA32_9ACTN</name>
<organism evidence="10 11">
    <name type="scientific">Phytoactinopolyspora mesophila</name>
    <dbReference type="NCBI Taxonomy" id="2650750"/>
    <lineage>
        <taxon>Bacteria</taxon>
        <taxon>Bacillati</taxon>
        <taxon>Actinomycetota</taxon>
        <taxon>Actinomycetes</taxon>
        <taxon>Jiangellales</taxon>
        <taxon>Jiangellaceae</taxon>
        <taxon>Phytoactinopolyspora</taxon>
    </lineage>
</organism>
<keyword evidence="6 7" id="KW-0560">Oxidoreductase</keyword>
<dbReference type="RefSeq" id="WP_162451966.1">
    <property type="nucleotide sequence ID" value="NZ_WLZY01000007.1"/>
</dbReference>
<dbReference type="InterPro" id="IPR017925">
    <property type="entry name" value="DHFR_CS"/>
</dbReference>
<dbReference type="PANTHER" id="PTHR48069:SF3">
    <property type="entry name" value="DIHYDROFOLATE REDUCTASE"/>
    <property type="match status" value="1"/>
</dbReference>
<dbReference type="InterPro" id="IPR024072">
    <property type="entry name" value="DHFR-like_dom_sf"/>
</dbReference>
<comment type="catalytic activity">
    <reaction evidence="7">
        <text>(6S)-5,6,7,8-tetrahydrofolate + NADP(+) = 7,8-dihydrofolate + NADPH + H(+)</text>
        <dbReference type="Rhea" id="RHEA:15009"/>
        <dbReference type="ChEBI" id="CHEBI:15378"/>
        <dbReference type="ChEBI" id="CHEBI:57451"/>
        <dbReference type="ChEBI" id="CHEBI:57453"/>
        <dbReference type="ChEBI" id="CHEBI:57783"/>
        <dbReference type="ChEBI" id="CHEBI:58349"/>
        <dbReference type="EC" id="1.5.1.3"/>
    </reaction>
</comment>
<dbReference type="PANTHER" id="PTHR48069">
    <property type="entry name" value="DIHYDROFOLATE REDUCTASE"/>
    <property type="match status" value="1"/>
</dbReference>
<feature type="domain" description="DHFR" evidence="9">
    <location>
        <begin position="11"/>
        <end position="166"/>
    </location>
</feature>
<dbReference type="CDD" id="cd00209">
    <property type="entry name" value="DHFR"/>
    <property type="match status" value="1"/>
</dbReference>
<evidence type="ECO:0000256" key="5">
    <source>
        <dbReference type="ARBA" id="ARBA00022857"/>
    </source>
</evidence>
<dbReference type="PRINTS" id="PR00070">
    <property type="entry name" value="DHFR"/>
</dbReference>
<dbReference type="AlphaFoldDB" id="A0A7K3MA32"/>
<evidence type="ECO:0000256" key="4">
    <source>
        <dbReference type="ARBA" id="ARBA00022563"/>
    </source>
</evidence>
<dbReference type="Pfam" id="PF00186">
    <property type="entry name" value="DHFR_1"/>
    <property type="match status" value="1"/>
</dbReference>
<keyword evidence="11" id="KW-1185">Reference proteome</keyword>
<dbReference type="SUPFAM" id="SSF53597">
    <property type="entry name" value="Dihydrofolate reductase-like"/>
    <property type="match status" value="1"/>
</dbReference>
<reference evidence="10 11" key="1">
    <citation type="submission" date="2019-11" db="EMBL/GenBank/DDBJ databases">
        <authorList>
            <person name="Li X.-J."/>
            <person name="Feng X.-M."/>
        </authorList>
    </citation>
    <scope>NUCLEOTIDE SEQUENCE [LARGE SCALE GENOMIC DNA]</scope>
    <source>
        <strain evidence="10 11">XMNu-373</strain>
    </source>
</reference>
<evidence type="ECO:0000256" key="1">
    <source>
        <dbReference type="ARBA" id="ARBA00004903"/>
    </source>
</evidence>
<accession>A0A7K3MA32</accession>
<evidence type="ECO:0000256" key="7">
    <source>
        <dbReference type="PIRNR" id="PIRNR000194"/>
    </source>
</evidence>
<comment type="pathway">
    <text evidence="1 7">Cofactor biosynthesis; tetrahydrofolate biosynthesis; 5,6,7,8-tetrahydrofolate from 7,8-dihydrofolate: step 1/1.</text>
</comment>
<evidence type="ECO:0000256" key="2">
    <source>
        <dbReference type="ARBA" id="ARBA00009539"/>
    </source>
</evidence>
<gene>
    <name evidence="10" type="ORF">F7O44_19495</name>
</gene>
<keyword evidence="5 7" id="KW-0521">NADP</keyword>
<dbReference type="EMBL" id="WLZY01000007">
    <property type="protein sequence ID" value="NDL59258.1"/>
    <property type="molecule type" value="Genomic_DNA"/>
</dbReference>
<dbReference type="GO" id="GO:0006730">
    <property type="term" value="P:one-carbon metabolic process"/>
    <property type="evidence" value="ECO:0007669"/>
    <property type="project" value="UniProtKB-KW"/>
</dbReference>
<dbReference type="GO" id="GO:0004146">
    <property type="term" value="F:dihydrofolate reductase activity"/>
    <property type="evidence" value="ECO:0007669"/>
    <property type="project" value="UniProtKB-EC"/>
</dbReference>
<dbReference type="GO" id="GO:0005829">
    <property type="term" value="C:cytosol"/>
    <property type="evidence" value="ECO:0007669"/>
    <property type="project" value="TreeGrafter"/>
</dbReference>
<dbReference type="UniPathway" id="UPA00077">
    <property type="reaction ID" value="UER00158"/>
</dbReference>
<dbReference type="InterPro" id="IPR012259">
    <property type="entry name" value="DHFR"/>
</dbReference>
<proteinExistence type="inferred from homology"/>
<evidence type="ECO:0000256" key="8">
    <source>
        <dbReference type="RuleBase" id="RU004474"/>
    </source>
</evidence>
<dbReference type="PROSITE" id="PS00075">
    <property type="entry name" value="DHFR_1"/>
    <property type="match status" value="1"/>
</dbReference>
<dbReference type="PIRSF" id="PIRSF000194">
    <property type="entry name" value="DHFR"/>
    <property type="match status" value="1"/>
</dbReference>
<evidence type="ECO:0000256" key="3">
    <source>
        <dbReference type="ARBA" id="ARBA00012856"/>
    </source>
</evidence>
<comment type="function">
    <text evidence="7">Key enzyme in folate metabolism. Catalyzes an essential reaction for de novo glycine and purine synthesis, and for DNA precursor synthesis.</text>
</comment>
<protein>
    <recommendedName>
        <fullName evidence="3 7">Dihydrofolate reductase</fullName>
        <ecNumber evidence="3 7">1.5.1.3</ecNumber>
    </recommendedName>
</protein>
<dbReference type="Gene3D" id="3.40.430.10">
    <property type="entry name" value="Dihydrofolate Reductase, subunit A"/>
    <property type="match status" value="1"/>
</dbReference>
<evidence type="ECO:0000313" key="10">
    <source>
        <dbReference type="EMBL" id="NDL59258.1"/>
    </source>
</evidence>